<dbReference type="PANTHER" id="PTHR42678">
    <property type="entry name" value="AMIDASE"/>
    <property type="match status" value="1"/>
</dbReference>
<reference evidence="2" key="1">
    <citation type="submission" date="2022-03" db="EMBL/GenBank/DDBJ databases">
        <title>Draft Genome Sequence of Firmicute Strain S0AB, a Heterotrophic Iron/Sulfur-Oxidizing Extreme Acidophile.</title>
        <authorList>
            <person name="Vergara E."/>
            <person name="Pakostova E."/>
            <person name="Johnson D.B."/>
            <person name="Holmes D.S."/>
        </authorList>
    </citation>
    <scope>NUCLEOTIDE SEQUENCE</scope>
    <source>
        <strain evidence="2">S0AB</strain>
    </source>
</reference>
<dbReference type="SUPFAM" id="SSF75304">
    <property type="entry name" value="Amidase signature (AS) enzymes"/>
    <property type="match status" value="1"/>
</dbReference>
<dbReference type="EC" id="3.5.1.4" evidence="2"/>
<keyword evidence="2" id="KW-0378">Hydrolase</keyword>
<dbReference type="NCBIfam" id="NF005300">
    <property type="entry name" value="PRK06828.1"/>
    <property type="match status" value="1"/>
</dbReference>
<keyword evidence="3" id="KW-1185">Reference proteome</keyword>
<comment type="caution">
    <text evidence="2">The sequence shown here is derived from an EMBL/GenBank/DDBJ whole genome shotgun (WGS) entry which is preliminary data.</text>
</comment>
<feature type="domain" description="Amidase" evidence="1">
    <location>
        <begin position="40"/>
        <end position="434"/>
    </location>
</feature>
<evidence type="ECO:0000259" key="1">
    <source>
        <dbReference type="Pfam" id="PF01425"/>
    </source>
</evidence>
<dbReference type="InterPro" id="IPR023631">
    <property type="entry name" value="Amidase_dom"/>
</dbReference>
<protein>
    <submittedName>
        <fullName evidence="2">Amidase AmiD</fullName>
        <ecNumber evidence="2">3.5.1.4</ecNumber>
    </submittedName>
</protein>
<name>A0A9X2ACC3_9BACL</name>
<dbReference type="Gene3D" id="3.90.1300.10">
    <property type="entry name" value="Amidase signature (AS) domain"/>
    <property type="match status" value="1"/>
</dbReference>
<dbReference type="PANTHER" id="PTHR42678:SF34">
    <property type="entry name" value="OS04G0183300 PROTEIN"/>
    <property type="match status" value="1"/>
</dbReference>
<dbReference type="InterPro" id="IPR036928">
    <property type="entry name" value="AS_sf"/>
</dbReference>
<gene>
    <name evidence="2" type="primary">amiD</name>
    <name evidence="2" type="ORF">MM817_00411</name>
</gene>
<dbReference type="Pfam" id="PF01425">
    <property type="entry name" value="Amidase"/>
    <property type="match status" value="1"/>
</dbReference>
<dbReference type="EMBL" id="JALBUF010000001">
    <property type="protein sequence ID" value="MCI0182155.1"/>
    <property type="molecule type" value="Genomic_DNA"/>
</dbReference>
<evidence type="ECO:0000313" key="2">
    <source>
        <dbReference type="EMBL" id="MCI0182155.1"/>
    </source>
</evidence>
<organism evidence="2 3">
    <name type="scientific">Sulfoacidibacillus ferrooxidans</name>
    <dbReference type="NCBI Taxonomy" id="2005001"/>
    <lineage>
        <taxon>Bacteria</taxon>
        <taxon>Bacillati</taxon>
        <taxon>Bacillota</taxon>
        <taxon>Bacilli</taxon>
        <taxon>Bacillales</taxon>
        <taxon>Alicyclobacillaceae</taxon>
        <taxon>Sulfoacidibacillus</taxon>
    </lineage>
</organism>
<dbReference type="Proteomes" id="UP001139263">
    <property type="component" value="Unassembled WGS sequence"/>
</dbReference>
<accession>A0A9X2ACC3</accession>
<dbReference type="AlphaFoldDB" id="A0A9X2ACC3"/>
<sequence>MYRPSTKGVKSLMDALQFEEWGIPDLQQAMSSGELTAVDITWLYLQRIAAFNSQSPGIHAVLEVNPDALFIADALDKERSLTGPRGPLHGIPVLLKDNIDTGDKLHTSAGSIALSTSYAVQDSFVAAQLRKAGAVILGKTNMTEWANFMTEDMPNGYSSRGGQVLNPYGPGVHDVGGSSSGSGAAVAANFAACAIGTETSGSILSPASQNSIVGLKPTVGLISRSGIIPIAHSQDTAGPMGRTVTDVAYLLGALTGVDERDAATFSSVSHALTNYVSVLDELGLRGKHIGVVRTPYFEDLTESQLNLMNAAIQVMKNCGAAVTESLCLTHTKENAGYEVLVYEFKVALNAYLAQVAVNVPVHSLADVIAYNQARSDVALRFGQTILIESEATSGTLTEPEYLLSRLRDVQSSTIHGLDQLFSDHQVDILVFPANYGAGIAAKAGYPSLTVPAGYDESGFPLGVTFCGRAYSEPLLLQVGYAFEQATKHRVPPRM</sequence>
<dbReference type="GO" id="GO:0004040">
    <property type="term" value="F:amidase activity"/>
    <property type="evidence" value="ECO:0007669"/>
    <property type="project" value="UniProtKB-EC"/>
</dbReference>
<evidence type="ECO:0000313" key="3">
    <source>
        <dbReference type="Proteomes" id="UP001139263"/>
    </source>
</evidence>
<proteinExistence type="predicted"/>